<comment type="similarity">
    <text evidence="1">Belongs to the mTERF family.</text>
</comment>
<comment type="caution">
    <text evidence="5">The sequence shown here is derived from an EMBL/GenBank/DDBJ whole genome shotgun (WGS) entry which is preliminary data.</text>
</comment>
<evidence type="ECO:0000256" key="3">
    <source>
        <dbReference type="ARBA" id="ARBA00022946"/>
    </source>
</evidence>
<keyword evidence="3" id="KW-0809">Transit peptide</keyword>
<keyword evidence="2" id="KW-0805">Transcription regulation</keyword>
<keyword evidence="2" id="KW-0804">Transcription</keyword>
<accession>A0AAD4INQ6</accession>
<organism evidence="5 6">
    <name type="scientific">Perilla frutescens var. hirtella</name>
    <name type="common">Perilla citriodora</name>
    <name type="synonym">Perilla setoyensis</name>
    <dbReference type="NCBI Taxonomy" id="608512"/>
    <lineage>
        <taxon>Eukaryota</taxon>
        <taxon>Viridiplantae</taxon>
        <taxon>Streptophyta</taxon>
        <taxon>Embryophyta</taxon>
        <taxon>Tracheophyta</taxon>
        <taxon>Spermatophyta</taxon>
        <taxon>Magnoliopsida</taxon>
        <taxon>eudicotyledons</taxon>
        <taxon>Gunneridae</taxon>
        <taxon>Pentapetalae</taxon>
        <taxon>asterids</taxon>
        <taxon>lamiids</taxon>
        <taxon>Lamiales</taxon>
        <taxon>Lamiaceae</taxon>
        <taxon>Nepetoideae</taxon>
        <taxon>Elsholtzieae</taxon>
        <taxon>Perilla</taxon>
    </lineage>
</organism>
<evidence type="ECO:0000256" key="2">
    <source>
        <dbReference type="ARBA" id="ARBA00022472"/>
    </source>
</evidence>
<evidence type="ECO:0000256" key="1">
    <source>
        <dbReference type="ARBA" id="ARBA00007692"/>
    </source>
</evidence>
<dbReference type="Gene3D" id="1.25.70.10">
    <property type="entry name" value="Transcription termination factor 3, mitochondrial"/>
    <property type="match status" value="1"/>
</dbReference>
<dbReference type="SMART" id="SM00733">
    <property type="entry name" value="Mterf"/>
    <property type="match status" value="5"/>
</dbReference>
<sequence>MFNLIRKIEFCGGRFSSADSFPSSVPKFFAPQFTSSAANPSKLNPENSNQDSFPPTNLQNTCESSPKNSDSVIAFFKNHNFSETQISTIVKKWPLVLNHVPESSFRPKIDFFHNLGLPSSDIVKILTMAPYLLERSLENQIIPIVDFLRSFLRSDKDTLLSIMRYPFILDANLHDTLLHNVEILRFAGVPAHHIVMMLKTSPGKIAVKPESFRAIVGEVQKLGIKPHRRNFVVGVMVMRQLSSSKWKEKIEFYKRVGWSEQQVLDAFRKHPRFMAASMDKITRSLDLLADRMGCDLSVLIRRPQILTLNFERTIVPRCAFYQVLLSKGLVEQGSLLEMMECLRSLSIESFVMSYAERDHLLLRLYIRKFLGLGKSRSFVEPRF</sequence>
<evidence type="ECO:0000313" key="6">
    <source>
        <dbReference type="Proteomes" id="UP001190926"/>
    </source>
</evidence>
<protein>
    <submittedName>
        <fullName evidence="5">Uncharacterized protein</fullName>
    </submittedName>
</protein>
<dbReference type="InterPro" id="IPR003690">
    <property type="entry name" value="MTERF"/>
</dbReference>
<keyword evidence="6" id="KW-1185">Reference proteome</keyword>
<dbReference type="Pfam" id="PF02536">
    <property type="entry name" value="mTERF"/>
    <property type="match status" value="1"/>
</dbReference>
<dbReference type="EMBL" id="SDAM02029566">
    <property type="protein sequence ID" value="KAH6756205.1"/>
    <property type="molecule type" value="Genomic_DNA"/>
</dbReference>
<dbReference type="PANTHER" id="PTHR13068">
    <property type="entry name" value="CGI-12 PROTEIN-RELATED"/>
    <property type="match status" value="1"/>
</dbReference>
<keyword evidence="2" id="KW-0806">Transcription termination</keyword>
<dbReference type="GO" id="GO:0003676">
    <property type="term" value="F:nucleic acid binding"/>
    <property type="evidence" value="ECO:0007669"/>
    <property type="project" value="InterPro"/>
</dbReference>
<evidence type="ECO:0000256" key="4">
    <source>
        <dbReference type="SAM" id="MobiDB-lite"/>
    </source>
</evidence>
<dbReference type="Proteomes" id="UP001190926">
    <property type="component" value="Unassembled WGS sequence"/>
</dbReference>
<dbReference type="FunFam" id="1.25.70.10:FF:000001">
    <property type="entry name" value="Mitochondrial transcription termination factor-like"/>
    <property type="match status" value="1"/>
</dbReference>
<dbReference type="GO" id="GO:0006353">
    <property type="term" value="P:DNA-templated transcription termination"/>
    <property type="evidence" value="ECO:0007669"/>
    <property type="project" value="UniProtKB-KW"/>
</dbReference>
<evidence type="ECO:0000313" key="5">
    <source>
        <dbReference type="EMBL" id="KAH6756205.1"/>
    </source>
</evidence>
<dbReference type="AlphaFoldDB" id="A0AAD4INQ6"/>
<proteinExistence type="inferred from homology"/>
<dbReference type="InterPro" id="IPR038538">
    <property type="entry name" value="MTERF_sf"/>
</dbReference>
<gene>
    <name evidence="5" type="ORF">C2S53_004304</name>
</gene>
<dbReference type="PANTHER" id="PTHR13068:SF166">
    <property type="entry name" value="TRANSCRIPTION TERMINATION FACTOR MTERF15, MITOCHONDRIAL-LIKE"/>
    <property type="match status" value="1"/>
</dbReference>
<name>A0AAD4INQ6_PERFH</name>
<reference evidence="5 6" key="1">
    <citation type="journal article" date="2021" name="Nat. Commun.">
        <title>Incipient diploidization of the medicinal plant Perilla within 10,000 years.</title>
        <authorList>
            <person name="Zhang Y."/>
            <person name="Shen Q."/>
            <person name="Leng L."/>
            <person name="Zhang D."/>
            <person name="Chen S."/>
            <person name="Shi Y."/>
            <person name="Ning Z."/>
            <person name="Chen S."/>
        </authorList>
    </citation>
    <scope>NUCLEOTIDE SEQUENCE [LARGE SCALE GENOMIC DNA]</scope>
    <source>
        <strain evidence="6">cv. PC099</strain>
    </source>
</reference>
<feature type="region of interest" description="Disordered" evidence="4">
    <location>
        <begin position="37"/>
        <end position="65"/>
    </location>
</feature>